<protein>
    <submittedName>
        <fullName evidence="1">Uncharacterized protein</fullName>
    </submittedName>
</protein>
<keyword evidence="2" id="KW-1185">Reference proteome</keyword>
<organism evidence="1 2">
    <name type="scientific">Actinoalloteichus hoggarensis</name>
    <dbReference type="NCBI Taxonomy" id="1470176"/>
    <lineage>
        <taxon>Bacteria</taxon>
        <taxon>Bacillati</taxon>
        <taxon>Actinomycetota</taxon>
        <taxon>Actinomycetes</taxon>
        <taxon>Pseudonocardiales</taxon>
        <taxon>Pseudonocardiaceae</taxon>
        <taxon>Actinoalloteichus</taxon>
    </lineage>
</organism>
<evidence type="ECO:0000313" key="1">
    <source>
        <dbReference type="EMBL" id="ASO22559.1"/>
    </source>
</evidence>
<gene>
    <name evidence="1" type="ORF">AHOG_24770</name>
</gene>
<dbReference type="GO" id="GO:0003989">
    <property type="term" value="F:acetyl-CoA carboxylase activity"/>
    <property type="evidence" value="ECO:0007669"/>
    <property type="project" value="InterPro"/>
</dbReference>
<accession>A0A221WAN4</accession>
<dbReference type="InterPro" id="IPR032716">
    <property type="entry name" value="ACC_epsilon"/>
</dbReference>
<dbReference type="GO" id="GO:0004658">
    <property type="term" value="F:propionyl-CoA carboxylase activity"/>
    <property type="evidence" value="ECO:0007669"/>
    <property type="project" value="InterPro"/>
</dbReference>
<dbReference type="AlphaFoldDB" id="A0A221WAN4"/>
<dbReference type="Proteomes" id="UP000204221">
    <property type="component" value="Chromosome"/>
</dbReference>
<dbReference type="Pfam" id="PF13822">
    <property type="entry name" value="ACC_epsilon"/>
    <property type="match status" value="1"/>
</dbReference>
<dbReference type="OrthoDB" id="4300992at2"/>
<proteinExistence type="predicted"/>
<name>A0A221WAN4_9PSEU</name>
<reference evidence="1 2" key="1">
    <citation type="submission" date="2017-07" db="EMBL/GenBank/DDBJ databases">
        <title>Complete genome sequence of Actinoalloteichus hoggarensis DSM 45943, type strain of Actinoalloteichus hoggarensis.</title>
        <authorList>
            <person name="Ruckert C."/>
            <person name="Nouioui I."/>
            <person name="Willmese J."/>
            <person name="van Wezel G."/>
            <person name="Klenk H.-P."/>
            <person name="Kalinowski J."/>
            <person name="Zotchev S.B."/>
        </authorList>
    </citation>
    <scope>NUCLEOTIDE SEQUENCE [LARGE SCALE GENOMIC DNA]</scope>
    <source>
        <strain evidence="1 2">DSM 45943</strain>
    </source>
</reference>
<dbReference type="EMBL" id="CP022521">
    <property type="protein sequence ID" value="ASO22559.1"/>
    <property type="molecule type" value="Genomic_DNA"/>
</dbReference>
<evidence type="ECO:0000313" key="2">
    <source>
        <dbReference type="Proteomes" id="UP000204221"/>
    </source>
</evidence>
<dbReference type="KEGG" id="ahg:AHOG_24770"/>
<dbReference type="RefSeq" id="WP_093944793.1">
    <property type="nucleotide sequence ID" value="NZ_CP022521.1"/>
</dbReference>
<sequence length="76" mass="8084">MSDDAEGRQGRPVLRIIRGEPDDVELAALTAVLASLPAAAPPVTDPEPARSGWADRAASLRRPLFPGPDAWRRSGL</sequence>